<dbReference type="AlphaFoldDB" id="A0A6A6IZ26"/>
<dbReference type="EMBL" id="ML987189">
    <property type="protein sequence ID" value="KAF2255831.1"/>
    <property type="molecule type" value="Genomic_DNA"/>
</dbReference>
<dbReference type="GeneID" id="54585770"/>
<reference evidence="1" key="1">
    <citation type="journal article" date="2020" name="Stud. Mycol.">
        <title>101 Dothideomycetes genomes: a test case for predicting lifestyles and emergence of pathogens.</title>
        <authorList>
            <person name="Haridas S."/>
            <person name="Albert R."/>
            <person name="Binder M."/>
            <person name="Bloem J."/>
            <person name="Labutti K."/>
            <person name="Salamov A."/>
            <person name="Andreopoulos B."/>
            <person name="Baker S."/>
            <person name="Barry K."/>
            <person name="Bills G."/>
            <person name="Bluhm B."/>
            <person name="Cannon C."/>
            <person name="Castanera R."/>
            <person name="Culley D."/>
            <person name="Daum C."/>
            <person name="Ezra D."/>
            <person name="Gonzalez J."/>
            <person name="Henrissat B."/>
            <person name="Kuo A."/>
            <person name="Liang C."/>
            <person name="Lipzen A."/>
            <person name="Lutzoni F."/>
            <person name="Magnuson J."/>
            <person name="Mondo S."/>
            <person name="Nolan M."/>
            <person name="Ohm R."/>
            <person name="Pangilinan J."/>
            <person name="Park H.-J."/>
            <person name="Ramirez L."/>
            <person name="Alfaro M."/>
            <person name="Sun H."/>
            <person name="Tritt A."/>
            <person name="Yoshinaga Y."/>
            <person name="Zwiers L.-H."/>
            <person name="Turgeon B."/>
            <person name="Goodwin S."/>
            <person name="Spatafora J."/>
            <person name="Crous P."/>
            <person name="Grigoriev I."/>
        </authorList>
    </citation>
    <scope>NUCLEOTIDE SEQUENCE</scope>
    <source>
        <strain evidence="1">CBS 122368</strain>
    </source>
</reference>
<dbReference type="Proteomes" id="UP000800094">
    <property type="component" value="Unassembled WGS sequence"/>
</dbReference>
<gene>
    <name evidence="1" type="ORF">BU26DRAFT_557334</name>
</gene>
<accession>A0A6A6IZ26</accession>
<name>A0A6A6IZ26_9PLEO</name>
<dbReference type="OrthoDB" id="10604048at2759"/>
<proteinExistence type="predicted"/>
<protein>
    <submittedName>
        <fullName evidence="1">Uncharacterized protein</fullName>
    </submittedName>
</protein>
<dbReference type="RefSeq" id="XP_033690835.1">
    <property type="nucleotide sequence ID" value="XM_033832440.1"/>
</dbReference>
<keyword evidence="2" id="KW-1185">Reference proteome</keyword>
<organism evidence="1 2">
    <name type="scientific">Trematosphaeria pertusa</name>
    <dbReference type="NCBI Taxonomy" id="390896"/>
    <lineage>
        <taxon>Eukaryota</taxon>
        <taxon>Fungi</taxon>
        <taxon>Dikarya</taxon>
        <taxon>Ascomycota</taxon>
        <taxon>Pezizomycotina</taxon>
        <taxon>Dothideomycetes</taxon>
        <taxon>Pleosporomycetidae</taxon>
        <taxon>Pleosporales</taxon>
        <taxon>Massarineae</taxon>
        <taxon>Trematosphaeriaceae</taxon>
        <taxon>Trematosphaeria</taxon>
    </lineage>
</organism>
<evidence type="ECO:0000313" key="1">
    <source>
        <dbReference type="EMBL" id="KAF2255831.1"/>
    </source>
</evidence>
<evidence type="ECO:0000313" key="2">
    <source>
        <dbReference type="Proteomes" id="UP000800094"/>
    </source>
</evidence>
<sequence length="273" mass="30475">MAIALQGRLSSLIYSGFLDFNESYHAGWNEATRYPEKYSTTYMHLDAYSVRAASVRTVDVEQLFEASNTYGPPFAKLSVRKLGDINVTTPSVEVRCAISTSDLNTPPGITISEIDDSSSRTPFVSVHLDEVNSMNSSATRYNISLQQSLFPLTSWTLQSTDHTWPGVTLGPFENGLYTSPYPTDRLLLQRLHSALQTTMSELETLSALAFPGIVNNTNPSLELIPSAYLRFLVSRARRMRTQQQNAAQSIDDDIPYIARLLAFWAQHMLTIAH</sequence>